<proteinExistence type="predicted"/>
<feature type="region of interest" description="Disordered" evidence="1">
    <location>
        <begin position="29"/>
        <end position="54"/>
    </location>
</feature>
<evidence type="ECO:0000313" key="2">
    <source>
        <dbReference type="EMBL" id="MPD01835.1"/>
    </source>
</evidence>
<keyword evidence="3" id="KW-1185">Reference proteome</keyword>
<name>A0A5B7KB45_PORTR</name>
<evidence type="ECO:0000256" key="1">
    <source>
        <dbReference type="SAM" id="MobiDB-lite"/>
    </source>
</evidence>
<protein>
    <submittedName>
        <fullName evidence="2">Uncharacterized protein</fullName>
    </submittedName>
</protein>
<feature type="compositionally biased region" description="Low complexity" evidence="1">
    <location>
        <begin position="40"/>
        <end position="52"/>
    </location>
</feature>
<dbReference type="EMBL" id="VSRR010128791">
    <property type="protein sequence ID" value="MPD01835.1"/>
    <property type="molecule type" value="Genomic_DNA"/>
</dbReference>
<comment type="caution">
    <text evidence="2">The sequence shown here is derived from an EMBL/GenBank/DDBJ whole genome shotgun (WGS) entry which is preliminary data.</text>
</comment>
<gene>
    <name evidence="2" type="ORF">E2C01_097380</name>
</gene>
<accession>A0A5B7KB45</accession>
<organism evidence="2 3">
    <name type="scientific">Portunus trituberculatus</name>
    <name type="common">Swimming crab</name>
    <name type="synonym">Neptunus trituberculatus</name>
    <dbReference type="NCBI Taxonomy" id="210409"/>
    <lineage>
        <taxon>Eukaryota</taxon>
        <taxon>Metazoa</taxon>
        <taxon>Ecdysozoa</taxon>
        <taxon>Arthropoda</taxon>
        <taxon>Crustacea</taxon>
        <taxon>Multicrustacea</taxon>
        <taxon>Malacostraca</taxon>
        <taxon>Eumalacostraca</taxon>
        <taxon>Eucarida</taxon>
        <taxon>Decapoda</taxon>
        <taxon>Pleocyemata</taxon>
        <taxon>Brachyura</taxon>
        <taxon>Eubrachyura</taxon>
        <taxon>Portunoidea</taxon>
        <taxon>Portunidae</taxon>
        <taxon>Portuninae</taxon>
        <taxon>Portunus</taxon>
    </lineage>
</organism>
<evidence type="ECO:0000313" key="3">
    <source>
        <dbReference type="Proteomes" id="UP000324222"/>
    </source>
</evidence>
<dbReference type="Proteomes" id="UP000324222">
    <property type="component" value="Unassembled WGS sequence"/>
</dbReference>
<dbReference type="AlphaFoldDB" id="A0A5B7KB45"/>
<reference evidence="2 3" key="1">
    <citation type="submission" date="2019-05" db="EMBL/GenBank/DDBJ databases">
        <title>Another draft genome of Portunus trituberculatus and its Hox gene families provides insights of decapod evolution.</title>
        <authorList>
            <person name="Jeong J.-H."/>
            <person name="Song I."/>
            <person name="Kim S."/>
            <person name="Choi T."/>
            <person name="Kim D."/>
            <person name="Ryu S."/>
            <person name="Kim W."/>
        </authorList>
    </citation>
    <scope>NUCLEOTIDE SEQUENCE [LARGE SCALE GENOMIC DNA]</scope>
    <source>
        <tissue evidence="2">Muscle</tissue>
    </source>
</reference>
<sequence>MNKERGLSVLEFLGRHSFPPFQDTLTTPSPSLPFHHHHISSSSSSSSSSSVSRAPKRCGRTVIYKLVLIGVVIVKSPRLGPFLSSHSHRVHGGLIWSFSTNIMTDLSLREPRI</sequence>